<accession>A0A0E9R2S5</accession>
<dbReference type="AlphaFoldDB" id="A0A0E9R2S5"/>
<name>A0A0E9R2S5_ANGAN</name>
<sequence length="54" mass="6241">MISARGLMYSLESLIFLKTNGGARKRTHREREWMCNYSSNAPQPPKEAPLNYLL</sequence>
<proteinExistence type="predicted"/>
<protein>
    <submittedName>
        <fullName evidence="1">Uncharacterized protein</fullName>
    </submittedName>
</protein>
<evidence type="ECO:0000313" key="1">
    <source>
        <dbReference type="EMBL" id="JAH22653.1"/>
    </source>
</evidence>
<reference evidence="1" key="2">
    <citation type="journal article" date="2015" name="Fish Shellfish Immunol.">
        <title>Early steps in the European eel (Anguilla anguilla)-Vibrio vulnificus interaction in the gills: Role of the RtxA13 toxin.</title>
        <authorList>
            <person name="Callol A."/>
            <person name="Pajuelo D."/>
            <person name="Ebbesson L."/>
            <person name="Teles M."/>
            <person name="MacKenzie S."/>
            <person name="Amaro C."/>
        </authorList>
    </citation>
    <scope>NUCLEOTIDE SEQUENCE</scope>
</reference>
<reference evidence="1" key="1">
    <citation type="submission" date="2014-11" db="EMBL/GenBank/DDBJ databases">
        <authorList>
            <person name="Amaro Gonzalez C."/>
        </authorList>
    </citation>
    <scope>NUCLEOTIDE SEQUENCE</scope>
</reference>
<organism evidence="1">
    <name type="scientific">Anguilla anguilla</name>
    <name type="common">European freshwater eel</name>
    <name type="synonym">Muraena anguilla</name>
    <dbReference type="NCBI Taxonomy" id="7936"/>
    <lineage>
        <taxon>Eukaryota</taxon>
        <taxon>Metazoa</taxon>
        <taxon>Chordata</taxon>
        <taxon>Craniata</taxon>
        <taxon>Vertebrata</taxon>
        <taxon>Euteleostomi</taxon>
        <taxon>Actinopterygii</taxon>
        <taxon>Neopterygii</taxon>
        <taxon>Teleostei</taxon>
        <taxon>Anguilliformes</taxon>
        <taxon>Anguillidae</taxon>
        <taxon>Anguilla</taxon>
    </lineage>
</organism>
<dbReference type="EMBL" id="GBXM01085924">
    <property type="protein sequence ID" value="JAH22653.1"/>
    <property type="molecule type" value="Transcribed_RNA"/>
</dbReference>